<dbReference type="InterPro" id="IPR036670">
    <property type="entry name" value="SecA_X-link_sf"/>
</dbReference>
<keyword evidence="23" id="KW-1185">Reference proteome</keyword>
<dbReference type="FunFam" id="1.10.3060.10:FF:000002">
    <property type="entry name" value="Preprotein translocase subunit SecA"/>
    <property type="match status" value="1"/>
</dbReference>
<name>A0A8J2YG24_9BACL</name>
<dbReference type="Proteomes" id="UP000628775">
    <property type="component" value="Unassembled WGS sequence"/>
</dbReference>
<dbReference type="GO" id="GO:0031522">
    <property type="term" value="C:cell envelope Sec protein transport complex"/>
    <property type="evidence" value="ECO:0007669"/>
    <property type="project" value="TreeGrafter"/>
</dbReference>
<dbReference type="InterPro" id="IPR001650">
    <property type="entry name" value="Helicase_C-like"/>
</dbReference>
<dbReference type="InterPro" id="IPR004027">
    <property type="entry name" value="SEC_C_motif"/>
</dbReference>
<dbReference type="GO" id="GO:0043952">
    <property type="term" value="P:protein transport by the Sec complex"/>
    <property type="evidence" value="ECO:0007669"/>
    <property type="project" value="TreeGrafter"/>
</dbReference>
<dbReference type="InterPro" id="IPR011130">
    <property type="entry name" value="SecA_preprotein_X-link_dom"/>
</dbReference>
<proteinExistence type="inferred from homology"/>
<keyword evidence="8 16" id="KW-0547">Nucleotide-binding</keyword>
<dbReference type="PROSITE" id="PS01312">
    <property type="entry name" value="SECA"/>
    <property type="match status" value="1"/>
</dbReference>
<dbReference type="CDD" id="cd18803">
    <property type="entry name" value="SF2_C_secA"/>
    <property type="match status" value="1"/>
</dbReference>
<dbReference type="PANTHER" id="PTHR30612">
    <property type="entry name" value="SECA INNER MEMBRANE COMPONENT OF SEC PROTEIN SECRETION SYSTEM"/>
    <property type="match status" value="1"/>
</dbReference>
<feature type="region of interest" description="Disordered" evidence="18">
    <location>
        <begin position="788"/>
        <end position="840"/>
    </location>
</feature>
<evidence type="ECO:0000256" key="7">
    <source>
        <dbReference type="ARBA" id="ARBA00022723"/>
    </source>
</evidence>
<comment type="cofactor">
    <cofactor evidence="1">
        <name>Zn(2+)</name>
        <dbReference type="ChEBI" id="CHEBI:29105"/>
    </cofactor>
</comment>
<dbReference type="EMBL" id="BMIR01000005">
    <property type="protein sequence ID" value="GGE36358.1"/>
    <property type="molecule type" value="Genomic_DNA"/>
</dbReference>
<dbReference type="PROSITE" id="PS51196">
    <property type="entry name" value="SECA_MOTOR_DEAD"/>
    <property type="match status" value="1"/>
</dbReference>
<comment type="subcellular location">
    <subcellularLocation>
        <location evidence="16">Cell membrane</location>
        <topology evidence="16">Peripheral membrane protein</topology>
        <orientation evidence="16">Cytoplasmic side</orientation>
    </subcellularLocation>
    <subcellularLocation>
        <location evidence="2 16">Cytoplasm</location>
    </subcellularLocation>
    <text evidence="16">Distribution is 50-50.</text>
</comment>
<evidence type="ECO:0000259" key="20">
    <source>
        <dbReference type="PROSITE" id="PS51194"/>
    </source>
</evidence>
<feature type="binding site" evidence="16">
    <location>
        <position position="493"/>
    </location>
    <ligand>
        <name>ATP</name>
        <dbReference type="ChEBI" id="CHEBI:30616"/>
    </ligand>
</feature>
<keyword evidence="11 16" id="KW-0653">Protein transport</keyword>
<feature type="binding site" evidence="16">
    <location>
        <begin position="104"/>
        <end position="108"/>
    </location>
    <ligand>
        <name>ATP</name>
        <dbReference type="ChEBI" id="CHEBI:30616"/>
    </ligand>
</feature>
<dbReference type="PANTHER" id="PTHR30612:SF0">
    <property type="entry name" value="CHLOROPLAST PROTEIN-TRANSPORTING ATPASE"/>
    <property type="match status" value="1"/>
</dbReference>
<dbReference type="PROSITE" id="PS51194">
    <property type="entry name" value="HELICASE_CTER"/>
    <property type="match status" value="1"/>
</dbReference>
<dbReference type="Gene3D" id="3.90.1440.10">
    <property type="entry name" value="SecA, preprotein cross-linking domain"/>
    <property type="match status" value="1"/>
</dbReference>
<evidence type="ECO:0000256" key="2">
    <source>
        <dbReference type="ARBA" id="ARBA00004496"/>
    </source>
</evidence>
<dbReference type="GO" id="GO:0046872">
    <property type="term" value="F:metal ion binding"/>
    <property type="evidence" value="ECO:0007669"/>
    <property type="project" value="UniProtKB-KW"/>
</dbReference>
<evidence type="ECO:0000256" key="15">
    <source>
        <dbReference type="ARBA" id="ARBA00034006"/>
    </source>
</evidence>
<dbReference type="FunFam" id="3.40.50.300:FF:000334">
    <property type="entry name" value="Protein translocase subunit SecA"/>
    <property type="match status" value="1"/>
</dbReference>
<dbReference type="HAMAP" id="MF_01382">
    <property type="entry name" value="SecA"/>
    <property type="match status" value="1"/>
</dbReference>
<dbReference type="Gene3D" id="1.10.3060.10">
    <property type="entry name" value="Helical scaffold and wing domains of SecA"/>
    <property type="match status" value="1"/>
</dbReference>
<feature type="domain" description="Helicase C-terminal" evidence="20">
    <location>
        <begin position="415"/>
        <end position="578"/>
    </location>
</feature>
<evidence type="ECO:0000256" key="14">
    <source>
        <dbReference type="ARBA" id="ARBA00023136"/>
    </source>
</evidence>
<evidence type="ECO:0000256" key="5">
    <source>
        <dbReference type="ARBA" id="ARBA00022475"/>
    </source>
</evidence>
<dbReference type="AlphaFoldDB" id="A0A8J2YG24"/>
<evidence type="ECO:0000313" key="22">
    <source>
        <dbReference type="EMBL" id="GGE36358.1"/>
    </source>
</evidence>
<keyword evidence="7" id="KW-0479">Metal-binding</keyword>
<dbReference type="NCBIfam" id="TIGR00963">
    <property type="entry name" value="secA"/>
    <property type="match status" value="1"/>
</dbReference>
<dbReference type="SUPFAM" id="SSF81767">
    <property type="entry name" value="Pre-protein crosslinking domain of SecA"/>
    <property type="match status" value="1"/>
</dbReference>
<dbReference type="CDD" id="cd17928">
    <property type="entry name" value="DEXDc_SecA"/>
    <property type="match status" value="1"/>
</dbReference>
<dbReference type="NCBIfam" id="NF006630">
    <property type="entry name" value="PRK09200.1"/>
    <property type="match status" value="1"/>
</dbReference>
<dbReference type="RefSeq" id="WP_188691262.1">
    <property type="nucleotide sequence ID" value="NZ_BMIR01000005.1"/>
</dbReference>
<accession>A0A8J2YG24</accession>
<evidence type="ECO:0000256" key="10">
    <source>
        <dbReference type="ARBA" id="ARBA00022840"/>
    </source>
</evidence>
<feature type="domain" description="SecA family profile" evidence="21">
    <location>
        <begin position="2"/>
        <end position="571"/>
    </location>
</feature>
<keyword evidence="9" id="KW-0862">Zinc</keyword>
<evidence type="ECO:0000259" key="21">
    <source>
        <dbReference type="PROSITE" id="PS51196"/>
    </source>
</evidence>
<keyword evidence="13 16" id="KW-0811">Translocation</keyword>
<comment type="subunit">
    <text evidence="16">Monomer and homodimer. Part of the essential Sec protein translocation apparatus which comprises SecA, SecYEG and auxiliary proteins SecDF. Other proteins may also be involved.</text>
</comment>
<dbReference type="FunFam" id="3.40.50.300:FF:000694">
    <property type="entry name" value="Preprotein translocase subunit SecA"/>
    <property type="match status" value="1"/>
</dbReference>
<organism evidence="22 23">
    <name type="scientific">Pullulanibacillus camelliae</name>
    <dbReference type="NCBI Taxonomy" id="1707096"/>
    <lineage>
        <taxon>Bacteria</taxon>
        <taxon>Bacillati</taxon>
        <taxon>Bacillota</taxon>
        <taxon>Bacilli</taxon>
        <taxon>Bacillales</taxon>
        <taxon>Sporolactobacillaceae</taxon>
        <taxon>Pullulanibacillus</taxon>
    </lineage>
</organism>
<dbReference type="InterPro" id="IPR014001">
    <property type="entry name" value="Helicase_ATP-bd"/>
</dbReference>
<dbReference type="Pfam" id="PF01043">
    <property type="entry name" value="SecA_PP_bind"/>
    <property type="match status" value="1"/>
</dbReference>
<keyword evidence="5 16" id="KW-1003">Cell membrane</keyword>
<keyword evidence="10 16" id="KW-0067">ATP-binding</keyword>
<dbReference type="PRINTS" id="PR00906">
    <property type="entry name" value="SECA"/>
</dbReference>
<dbReference type="Gene3D" id="3.40.50.300">
    <property type="entry name" value="P-loop containing nucleotide triphosphate hydrolases"/>
    <property type="match status" value="3"/>
</dbReference>
<dbReference type="InterPro" id="IPR000185">
    <property type="entry name" value="SecA"/>
</dbReference>
<dbReference type="GO" id="GO:0005524">
    <property type="term" value="F:ATP binding"/>
    <property type="evidence" value="ECO:0007669"/>
    <property type="project" value="UniProtKB-UniRule"/>
</dbReference>
<feature type="domain" description="Helicase ATP-binding" evidence="19">
    <location>
        <begin position="88"/>
        <end position="246"/>
    </location>
</feature>
<dbReference type="FunFam" id="3.90.1440.10:FF:000001">
    <property type="entry name" value="Preprotein translocase subunit SecA"/>
    <property type="match status" value="1"/>
</dbReference>
<comment type="similarity">
    <text evidence="3 16 17">Belongs to the SecA family.</text>
</comment>
<dbReference type="Pfam" id="PF07517">
    <property type="entry name" value="SecA_DEAD"/>
    <property type="match status" value="1"/>
</dbReference>
<dbReference type="InterPro" id="IPR020937">
    <property type="entry name" value="SecA_CS"/>
</dbReference>
<protein>
    <recommendedName>
        <fullName evidence="16 17">Protein translocase subunit SecA</fullName>
        <ecNumber evidence="16">7.4.2.8</ecNumber>
    </recommendedName>
</protein>
<dbReference type="Pfam" id="PF21090">
    <property type="entry name" value="P-loop_SecA"/>
    <property type="match status" value="2"/>
</dbReference>
<evidence type="ECO:0000256" key="11">
    <source>
        <dbReference type="ARBA" id="ARBA00022927"/>
    </source>
</evidence>
<dbReference type="InterPro" id="IPR014018">
    <property type="entry name" value="SecA_motor_DEAD"/>
</dbReference>
<keyword evidence="14 16" id="KW-0472">Membrane</keyword>
<dbReference type="GO" id="GO:0065002">
    <property type="term" value="P:intracellular protein transmembrane transport"/>
    <property type="evidence" value="ECO:0007669"/>
    <property type="project" value="UniProtKB-UniRule"/>
</dbReference>
<comment type="caution">
    <text evidence="22">The sequence shown here is derived from an EMBL/GenBank/DDBJ whole genome shotgun (WGS) entry which is preliminary data.</text>
</comment>
<evidence type="ECO:0000256" key="13">
    <source>
        <dbReference type="ARBA" id="ARBA00023010"/>
    </source>
</evidence>
<evidence type="ECO:0000256" key="18">
    <source>
        <dbReference type="SAM" id="MobiDB-lite"/>
    </source>
</evidence>
<dbReference type="SMART" id="SM00957">
    <property type="entry name" value="SecA_DEAD"/>
    <property type="match status" value="1"/>
</dbReference>
<evidence type="ECO:0000259" key="19">
    <source>
        <dbReference type="PROSITE" id="PS51192"/>
    </source>
</evidence>
<sequence length="840" mass="95236">MMGILKKIVGDPSQRQLSKMEKVAKEIDALADDFKSLSDAELREKTDAFKKRLSEGETLDDILPEAFAVVREASTRVLGMTPYYVQLLGAIALHEGNIAEMKTGEGKTLVATMPLYLNALEGKGVHLVTVNEYLAARDAETMGELFNFLGLSVGLNVAGMSHDEKQEAYRADITYGTNNEFGFDYLRDNMVLYEEEMVQRGLNFAIIDEVDSVLIDEARTPLIISGSAEKSTILYTQANQFARLLKEEEDYTIDLKTKSAQLTEEGITKAENFFKIDNLFDNKNVQLNHHVHQALKAHAIMHLDTDYVVKDGEIVIVDQFTGRLMAGRRYSEGLHQAIEAKEGLQIQRESKTLATITFQNYFRMYNKLSGMTGTAKTEEEEFQSIYNMDVIVIPTNRPVVRDDKPDLIYKTMNGKFNAVVNEISRAHQTGQPVLVGTVAVETSELISKLLKKKGIPHNVLNAKNHAREAEIIENAGQYGAVTIATNMAGRGTDIKLGEGVKELGGLYIIGTERHESRRIDNQLRGRSGRQGDPGVSQFYLSMEDELMRRFGSERMQSMMERLGMADDQPIESKLVSRSVESAQKRVEGNNFDARKQLLQFDDVMRQQREIIYKQRSEVLKSENLHDEIKEMMKTVIERHVQAHTPDDEVEEDWDLKAITDYVNNTLFDKPAVSENELKGKDPEEMVELIHEKAVAALDAKEQEFTPEQMSEFERVIMLRAVDMKWMDHIDAMEQLREGIHLRAYGQVDPFREYQLEGFQMFEEMVASIEEEVVTYIMRAQVEQNMEREKVAEGEAVHPGGSDEEQPKKKQPIRKGEKVGRNDPCPCGSGKKYKNCHGKNE</sequence>
<evidence type="ECO:0000256" key="12">
    <source>
        <dbReference type="ARBA" id="ARBA00022967"/>
    </source>
</evidence>
<dbReference type="GO" id="GO:0005829">
    <property type="term" value="C:cytosol"/>
    <property type="evidence" value="ECO:0007669"/>
    <property type="project" value="TreeGrafter"/>
</dbReference>
<gene>
    <name evidence="16 22" type="primary">secA</name>
    <name evidence="22" type="ORF">GCM10011391_13950</name>
</gene>
<evidence type="ECO:0000313" key="23">
    <source>
        <dbReference type="Proteomes" id="UP000628775"/>
    </source>
</evidence>
<dbReference type="NCBIfam" id="NF009538">
    <property type="entry name" value="PRK12904.1"/>
    <property type="match status" value="1"/>
</dbReference>
<evidence type="ECO:0000256" key="1">
    <source>
        <dbReference type="ARBA" id="ARBA00001947"/>
    </source>
</evidence>
<evidence type="ECO:0000256" key="9">
    <source>
        <dbReference type="ARBA" id="ARBA00022833"/>
    </source>
</evidence>
<keyword evidence="6 16" id="KW-0963">Cytoplasm</keyword>
<dbReference type="SUPFAM" id="SSF52540">
    <property type="entry name" value="P-loop containing nucleoside triphosphate hydrolases"/>
    <property type="match status" value="2"/>
</dbReference>
<dbReference type="InterPro" id="IPR027417">
    <property type="entry name" value="P-loop_NTPase"/>
</dbReference>
<dbReference type="GO" id="GO:0005886">
    <property type="term" value="C:plasma membrane"/>
    <property type="evidence" value="ECO:0007669"/>
    <property type="project" value="UniProtKB-SubCell"/>
</dbReference>
<evidence type="ECO:0000256" key="16">
    <source>
        <dbReference type="HAMAP-Rule" id="MF_01382"/>
    </source>
</evidence>
<evidence type="ECO:0000256" key="6">
    <source>
        <dbReference type="ARBA" id="ARBA00022490"/>
    </source>
</evidence>
<dbReference type="InterPro" id="IPR011116">
    <property type="entry name" value="SecA_Wing/Scaffold"/>
</dbReference>
<reference evidence="22" key="1">
    <citation type="journal article" date="2014" name="Int. J. Syst. Evol. Microbiol.">
        <title>Complete genome sequence of Corynebacterium casei LMG S-19264T (=DSM 44701T), isolated from a smear-ripened cheese.</title>
        <authorList>
            <consortium name="US DOE Joint Genome Institute (JGI-PGF)"/>
            <person name="Walter F."/>
            <person name="Albersmeier A."/>
            <person name="Kalinowski J."/>
            <person name="Ruckert C."/>
        </authorList>
    </citation>
    <scope>NUCLEOTIDE SEQUENCE</scope>
    <source>
        <strain evidence="22">CGMCC 1.15371</strain>
    </source>
</reference>
<keyword evidence="12 16" id="KW-1278">Translocase</keyword>
<evidence type="ECO:0000256" key="3">
    <source>
        <dbReference type="ARBA" id="ARBA00007650"/>
    </source>
</evidence>
<evidence type="ECO:0000256" key="8">
    <source>
        <dbReference type="ARBA" id="ARBA00022741"/>
    </source>
</evidence>
<dbReference type="SUPFAM" id="SSF81886">
    <property type="entry name" value="Helical scaffold and wing domains of SecA"/>
    <property type="match status" value="1"/>
</dbReference>
<dbReference type="Pfam" id="PF07516">
    <property type="entry name" value="SecA_SW"/>
    <property type="match status" value="1"/>
</dbReference>
<dbReference type="GO" id="GO:0006605">
    <property type="term" value="P:protein targeting"/>
    <property type="evidence" value="ECO:0007669"/>
    <property type="project" value="UniProtKB-UniRule"/>
</dbReference>
<keyword evidence="4 16" id="KW-0813">Transport</keyword>
<reference evidence="22" key="2">
    <citation type="submission" date="2020-09" db="EMBL/GenBank/DDBJ databases">
        <authorList>
            <person name="Sun Q."/>
            <person name="Zhou Y."/>
        </authorList>
    </citation>
    <scope>NUCLEOTIDE SEQUENCE</scope>
    <source>
        <strain evidence="22">CGMCC 1.15371</strain>
    </source>
</reference>
<dbReference type="PROSITE" id="PS51192">
    <property type="entry name" value="HELICASE_ATP_BIND_1"/>
    <property type="match status" value="1"/>
</dbReference>
<dbReference type="SMART" id="SM00958">
    <property type="entry name" value="SecA_PP_bind"/>
    <property type="match status" value="1"/>
</dbReference>
<evidence type="ECO:0000256" key="17">
    <source>
        <dbReference type="RuleBase" id="RU003874"/>
    </source>
</evidence>
<comment type="function">
    <text evidence="16">Part of the Sec protein translocase complex. Interacts with the SecYEG preprotein conducting channel. Has a central role in coupling the hydrolysis of ATP to the transfer of proteins into and across the cell membrane, serving as an ATP-driven molecular motor driving the stepwise translocation of polypeptide chains across the membrane.</text>
</comment>
<dbReference type="EC" id="7.4.2.8" evidence="16"/>
<dbReference type="InterPro" id="IPR011115">
    <property type="entry name" value="SecA_DEAD"/>
</dbReference>
<feature type="compositionally biased region" description="Basic residues" evidence="18">
    <location>
        <begin position="830"/>
        <end position="840"/>
    </location>
</feature>
<dbReference type="GO" id="GO:0017038">
    <property type="term" value="P:protein import"/>
    <property type="evidence" value="ECO:0007669"/>
    <property type="project" value="InterPro"/>
</dbReference>
<dbReference type="GO" id="GO:0008564">
    <property type="term" value="F:protein-exporting ATPase activity"/>
    <property type="evidence" value="ECO:0007669"/>
    <property type="project" value="UniProtKB-EC"/>
</dbReference>
<dbReference type="InterPro" id="IPR044722">
    <property type="entry name" value="SecA_SF2_C"/>
</dbReference>
<comment type="catalytic activity">
    <reaction evidence="15 16">
        <text>ATP + H2O + cellular proteinSide 1 = ADP + phosphate + cellular proteinSide 2.</text>
        <dbReference type="EC" id="7.4.2.8"/>
    </reaction>
</comment>
<dbReference type="InterPro" id="IPR036266">
    <property type="entry name" value="SecA_Wing/Scaffold_sf"/>
</dbReference>
<feature type="binding site" evidence="16">
    <location>
        <position position="86"/>
    </location>
    <ligand>
        <name>ATP</name>
        <dbReference type="ChEBI" id="CHEBI:30616"/>
    </ligand>
</feature>
<evidence type="ECO:0000256" key="4">
    <source>
        <dbReference type="ARBA" id="ARBA00022448"/>
    </source>
</evidence>
<dbReference type="Pfam" id="PF02810">
    <property type="entry name" value="SEC-C"/>
    <property type="match status" value="1"/>
</dbReference>